<keyword evidence="2 9" id="KW-0240">DNA-directed RNA polymerase</keyword>
<comment type="function">
    <text evidence="9">Sigma factors are initiation factors that promote the attachment of RNA polymerase to specific initiation sites and are then released.</text>
</comment>
<organism evidence="13 14">
    <name type="scientific">Ruixingdingia sedimenti</name>
    <dbReference type="NCBI Taxonomy" id="3073604"/>
    <lineage>
        <taxon>Bacteria</taxon>
        <taxon>Pseudomonadati</taxon>
        <taxon>Pseudomonadota</taxon>
        <taxon>Alphaproteobacteria</taxon>
        <taxon>Rhodobacterales</taxon>
        <taxon>Paracoccaceae</taxon>
        <taxon>Ruixingdingia</taxon>
    </lineage>
</organism>
<evidence type="ECO:0000256" key="1">
    <source>
        <dbReference type="ARBA" id="ARBA00008798"/>
    </source>
</evidence>
<evidence type="ECO:0000256" key="10">
    <source>
        <dbReference type="SAM" id="MobiDB-lite"/>
    </source>
</evidence>
<dbReference type="RefSeq" id="WP_310459369.1">
    <property type="nucleotide sequence ID" value="NZ_JAVKPH010000056.1"/>
</dbReference>
<gene>
    <name evidence="13" type="ORF">RGD00_21885</name>
</gene>
<dbReference type="Gene3D" id="1.10.10.60">
    <property type="entry name" value="Homeodomain-like"/>
    <property type="match status" value="1"/>
</dbReference>
<evidence type="ECO:0000256" key="8">
    <source>
        <dbReference type="ARBA" id="ARBA00023163"/>
    </source>
</evidence>
<feature type="region of interest" description="Disordered" evidence="10">
    <location>
        <begin position="413"/>
        <end position="438"/>
    </location>
</feature>
<dbReference type="PANTHER" id="PTHR32248">
    <property type="entry name" value="RNA POLYMERASE SIGMA-54 FACTOR"/>
    <property type="match status" value="1"/>
</dbReference>
<dbReference type="InterPro" id="IPR007634">
    <property type="entry name" value="RNA_pol_sigma_54_DNA-bd"/>
</dbReference>
<accession>A0ABU1FEE0</accession>
<evidence type="ECO:0000256" key="9">
    <source>
        <dbReference type="PIRNR" id="PIRNR000774"/>
    </source>
</evidence>
<dbReference type="PIRSF" id="PIRSF000774">
    <property type="entry name" value="RpoN"/>
    <property type="match status" value="1"/>
</dbReference>
<keyword evidence="8 9" id="KW-0804">Transcription</keyword>
<evidence type="ECO:0000256" key="7">
    <source>
        <dbReference type="ARBA" id="ARBA00023125"/>
    </source>
</evidence>
<keyword evidence="3 9" id="KW-0808">Transferase</keyword>
<dbReference type="PROSITE" id="PS00718">
    <property type="entry name" value="SIGMA54_2"/>
    <property type="match status" value="1"/>
</dbReference>
<feature type="domain" description="RNA polymerase sigma factor 54 DNA-binding" evidence="11">
    <location>
        <begin position="267"/>
        <end position="415"/>
    </location>
</feature>
<name>A0ABU1FEE0_9RHOB</name>
<dbReference type="Pfam" id="PF00309">
    <property type="entry name" value="Sigma54_AID"/>
    <property type="match status" value="1"/>
</dbReference>
<protein>
    <recommendedName>
        <fullName evidence="9">RNA polymerase sigma-54 factor</fullName>
    </recommendedName>
</protein>
<dbReference type="InterPro" id="IPR007046">
    <property type="entry name" value="RNA_pol_sigma_54_core-bd"/>
</dbReference>
<dbReference type="Gene3D" id="1.10.10.1330">
    <property type="entry name" value="RNA polymerase sigma-54 factor, core-binding domain"/>
    <property type="match status" value="1"/>
</dbReference>
<feature type="domain" description="RNA polymerase sigma factor 54 core-binding" evidence="12">
    <location>
        <begin position="73"/>
        <end position="254"/>
    </location>
</feature>
<evidence type="ECO:0000256" key="3">
    <source>
        <dbReference type="ARBA" id="ARBA00022679"/>
    </source>
</evidence>
<dbReference type="PROSITE" id="PS50044">
    <property type="entry name" value="SIGMA54_3"/>
    <property type="match status" value="1"/>
</dbReference>
<keyword evidence="6 9" id="KW-0731">Sigma factor</keyword>
<keyword evidence="4 9" id="KW-0548">Nucleotidyltransferase</keyword>
<dbReference type="Pfam" id="PF04963">
    <property type="entry name" value="Sigma54_CBD"/>
    <property type="match status" value="1"/>
</dbReference>
<evidence type="ECO:0000259" key="12">
    <source>
        <dbReference type="Pfam" id="PF04963"/>
    </source>
</evidence>
<evidence type="ECO:0000313" key="13">
    <source>
        <dbReference type="EMBL" id="MDR5655263.1"/>
    </source>
</evidence>
<dbReference type="PANTHER" id="PTHR32248:SF4">
    <property type="entry name" value="RNA POLYMERASE SIGMA-54 FACTOR"/>
    <property type="match status" value="1"/>
</dbReference>
<reference evidence="13 14" key="1">
    <citation type="submission" date="2023-09" db="EMBL/GenBank/DDBJ databases">
        <title>Xinfangfangia sedmenti sp. nov., isolated the sedment.</title>
        <authorList>
            <person name="Xu L."/>
        </authorList>
    </citation>
    <scope>NUCLEOTIDE SEQUENCE [LARGE SCALE GENOMIC DNA]</scope>
    <source>
        <strain evidence="13 14">LG-4</strain>
    </source>
</reference>
<sequence>MARLGNGVAMRQRARIALSPAMRQELDLLRMTNAELTQHLQRLAEANPWIALSRRAVFGSGFAAGQEGPAQAEVAAAGPSLYAHVSRHVAALFPPGPARDLALHFLDVLEPSGWLGAPVAEVARRAGAGEAEALAVLARLQRIEPRGLFARSLAECLRLQAEEAGELDAVMAVLLDRLDLLAAGDLATLARLAGVAEAEVAARARALRRLDPKPGAHFAAAPAPPPACPKAPDLRVVRDAGGDWQVMLDDLSLPLATLRDGPAEDRARREAARVLAMVERRNATLLRIVAAIAQRQAAALEGGAERLRPLRQADLAEDLGLHESTVSRALAGLRIGTPGGEMPVTAFFSGTAADGVAVAQVRAALARLVAAEDPAAPLGDGALAERLADEGLAVARRTVAKYRGQLGIPPAAARARDGAQDGTRAACESAAPSARLRA</sequence>
<keyword evidence="14" id="KW-1185">Reference proteome</keyword>
<evidence type="ECO:0000256" key="2">
    <source>
        <dbReference type="ARBA" id="ARBA00022478"/>
    </source>
</evidence>
<keyword evidence="7 9" id="KW-0238">DNA-binding</keyword>
<evidence type="ECO:0000256" key="5">
    <source>
        <dbReference type="ARBA" id="ARBA00023015"/>
    </source>
</evidence>
<dbReference type="EMBL" id="JAVKPH010000056">
    <property type="protein sequence ID" value="MDR5655263.1"/>
    <property type="molecule type" value="Genomic_DNA"/>
</dbReference>
<keyword evidence="5 9" id="KW-0805">Transcription regulation</keyword>
<dbReference type="InterPro" id="IPR000394">
    <property type="entry name" value="RNA_pol_sigma_54"/>
</dbReference>
<dbReference type="PRINTS" id="PR00045">
    <property type="entry name" value="SIGMA54FCT"/>
</dbReference>
<comment type="caution">
    <text evidence="13">The sequence shown here is derived from an EMBL/GenBank/DDBJ whole genome shotgun (WGS) entry which is preliminary data.</text>
</comment>
<evidence type="ECO:0000256" key="6">
    <source>
        <dbReference type="ARBA" id="ARBA00023082"/>
    </source>
</evidence>
<proteinExistence type="inferred from homology"/>
<comment type="similarity">
    <text evidence="1 9">Belongs to the sigma-54 factor family.</text>
</comment>
<dbReference type="Proteomes" id="UP001247754">
    <property type="component" value="Unassembled WGS sequence"/>
</dbReference>
<dbReference type="InterPro" id="IPR038709">
    <property type="entry name" value="RpoN_core-bd_sf"/>
</dbReference>
<evidence type="ECO:0000313" key="14">
    <source>
        <dbReference type="Proteomes" id="UP001247754"/>
    </source>
</evidence>
<dbReference type="Pfam" id="PF04552">
    <property type="entry name" value="Sigma54_DBD"/>
    <property type="match status" value="1"/>
</dbReference>
<evidence type="ECO:0000259" key="11">
    <source>
        <dbReference type="Pfam" id="PF04552"/>
    </source>
</evidence>
<evidence type="ECO:0000256" key="4">
    <source>
        <dbReference type="ARBA" id="ARBA00022695"/>
    </source>
</evidence>